<dbReference type="EMBL" id="JBEPSJ010000001">
    <property type="protein sequence ID" value="MET4581482.1"/>
    <property type="molecule type" value="Genomic_DNA"/>
</dbReference>
<dbReference type="SUPFAM" id="SSF55729">
    <property type="entry name" value="Acyl-CoA N-acyltransferases (Nat)"/>
    <property type="match status" value="1"/>
</dbReference>
<dbReference type="Proteomes" id="UP001549257">
    <property type="component" value="Unassembled WGS sequence"/>
</dbReference>
<evidence type="ECO:0000313" key="3">
    <source>
        <dbReference type="Proteomes" id="UP001549257"/>
    </source>
</evidence>
<organism evidence="2 3">
    <name type="scientific">Conyzicola nivalis</name>
    <dbReference type="NCBI Taxonomy" id="1477021"/>
    <lineage>
        <taxon>Bacteria</taxon>
        <taxon>Bacillati</taxon>
        <taxon>Actinomycetota</taxon>
        <taxon>Actinomycetes</taxon>
        <taxon>Micrococcales</taxon>
        <taxon>Microbacteriaceae</taxon>
        <taxon>Conyzicola</taxon>
    </lineage>
</organism>
<evidence type="ECO:0000259" key="1">
    <source>
        <dbReference type="PROSITE" id="PS51186"/>
    </source>
</evidence>
<dbReference type="InterPro" id="IPR000182">
    <property type="entry name" value="GNAT_dom"/>
</dbReference>
<dbReference type="Pfam" id="PF00583">
    <property type="entry name" value="Acetyltransf_1"/>
    <property type="match status" value="1"/>
</dbReference>
<protein>
    <submittedName>
        <fullName evidence="2">Ribosomal protein S18 acetylase RimI-like enzyme</fullName>
    </submittedName>
</protein>
<dbReference type="CDD" id="cd04301">
    <property type="entry name" value="NAT_SF"/>
    <property type="match status" value="1"/>
</dbReference>
<sequence>MTVSLHPMPPERTTGWIERIHLEYIEARMLSGEPPEVAEAKAVASREENFPGGVPLDTHRVFDIVADGDVVGYLWLGPLPAGGDDWWVFDVEIAEAHRRRGYARAALDLAHAEAKKLGAVSIGLNVFGYNAGAKELYDSLGYAVTATQMKKVL</sequence>
<dbReference type="RefSeq" id="WP_354023650.1">
    <property type="nucleotide sequence ID" value="NZ_JBEPSJ010000001.1"/>
</dbReference>
<dbReference type="InterPro" id="IPR016181">
    <property type="entry name" value="Acyl_CoA_acyltransferase"/>
</dbReference>
<feature type="domain" description="N-acetyltransferase" evidence="1">
    <location>
        <begin position="3"/>
        <end position="153"/>
    </location>
</feature>
<dbReference type="Gene3D" id="3.40.630.30">
    <property type="match status" value="1"/>
</dbReference>
<evidence type="ECO:0000313" key="2">
    <source>
        <dbReference type="EMBL" id="MET4581482.1"/>
    </source>
</evidence>
<dbReference type="PROSITE" id="PS51186">
    <property type="entry name" value="GNAT"/>
    <property type="match status" value="1"/>
</dbReference>
<keyword evidence="3" id="KW-1185">Reference proteome</keyword>
<accession>A0ABV2QKK3</accession>
<gene>
    <name evidence="2" type="ORF">ABIE21_000972</name>
</gene>
<reference evidence="2 3" key="1">
    <citation type="submission" date="2024-06" db="EMBL/GenBank/DDBJ databases">
        <title>Sorghum-associated microbial communities from plants grown in Nebraska, USA.</title>
        <authorList>
            <person name="Schachtman D."/>
        </authorList>
    </citation>
    <scope>NUCLEOTIDE SEQUENCE [LARGE SCALE GENOMIC DNA]</scope>
    <source>
        <strain evidence="2 3">2857</strain>
    </source>
</reference>
<comment type="caution">
    <text evidence="2">The sequence shown here is derived from an EMBL/GenBank/DDBJ whole genome shotgun (WGS) entry which is preliminary data.</text>
</comment>
<name>A0ABV2QKK3_9MICO</name>
<proteinExistence type="predicted"/>